<dbReference type="OrthoDB" id="5988181at2759"/>
<dbReference type="PROSITE" id="PS50137">
    <property type="entry name" value="DS_RBD"/>
    <property type="match status" value="2"/>
</dbReference>
<dbReference type="Pfam" id="PF00035">
    <property type="entry name" value="dsrm"/>
    <property type="match status" value="2"/>
</dbReference>
<feature type="compositionally biased region" description="Low complexity" evidence="4">
    <location>
        <begin position="14"/>
        <end position="36"/>
    </location>
</feature>
<proteinExistence type="predicted"/>
<evidence type="ECO:0000259" key="5">
    <source>
        <dbReference type="PROSITE" id="PS50137"/>
    </source>
</evidence>
<feature type="domain" description="DRBM" evidence="5">
    <location>
        <begin position="157"/>
        <end position="217"/>
    </location>
</feature>
<dbReference type="PANTHER" id="PTHR46031">
    <property type="match status" value="1"/>
</dbReference>
<feature type="domain" description="DRBM" evidence="5">
    <location>
        <begin position="67"/>
        <end position="136"/>
    </location>
</feature>
<dbReference type="CDD" id="cd00048">
    <property type="entry name" value="DSRM_SF"/>
    <property type="match status" value="1"/>
</dbReference>
<dbReference type="EMBL" id="JAAIUW010000005">
    <property type="protein sequence ID" value="KAF7831084.1"/>
    <property type="molecule type" value="Genomic_DNA"/>
</dbReference>
<keyword evidence="7" id="KW-1185">Reference proteome</keyword>
<evidence type="ECO:0000256" key="4">
    <source>
        <dbReference type="SAM" id="MobiDB-lite"/>
    </source>
</evidence>
<feature type="compositionally biased region" description="Polar residues" evidence="4">
    <location>
        <begin position="1"/>
        <end position="13"/>
    </location>
</feature>
<keyword evidence="1" id="KW-0677">Repeat</keyword>
<evidence type="ECO:0000256" key="1">
    <source>
        <dbReference type="ARBA" id="ARBA00022737"/>
    </source>
</evidence>
<dbReference type="InterPro" id="IPR014720">
    <property type="entry name" value="dsRBD_dom"/>
</dbReference>
<dbReference type="SUPFAM" id="SSF54768">
    <property type="entry name" value="dsRNA-binding domain-like"/>
    <property type="match status" value="2"/>
</dbReference>
<dbReference type="Gene3D" id="3.30.160.20">
    <property type="match status" value="2"/>
</dbReference>
<reference evidence="6" key="1">
    <citation type="submission" date="2020-09" db="EMBL/GenBank/DDBJ databases">
        <title>Genome-Enabled Discovery of Anthraquinone Biosynthesis in Senna tora.</title>
        <authorList>
            <person name="Kang S.-H."/>
            <person name="Pandey R.P."/>
            <person name="Lee C.-M."/>
            <person name="Sim J.-S."/>
            <person name="Jeong J.-T."/>
            <person name="Choi B.-S."/>
            <person name="Jung M."/>
            <person name="Ginzburg D."/>
            <person name="Zhao K."/>
            <person name="Won S.Y."/>
            <person name="Oh T.-J."/>
            <person name="Yu Y."/>
            <person name="Kim N.-H."/>
            <person name="Lee O.R."/>
            <person name="Lee T.-H."/>
            <person name="Bashyal P."/>
            <person name="Kim T.-S."/>
            <person name="Lee W.-H."/>
            <person name="Kawkins C."/>
            <person name="Kim C.-K."/>
            <person name="Kim J.S."/>
            <person name="Ahn B.O."/>
            <person name="Rhee S.Y."/>
            <person name="Sohng J.K."/>
        </authorList>
    </citation>
    <scope>NUCLEOTIDE SEQUENCE</scope>
    <source>
        <tissue evidence="6">Leaf</tissue>
    </source>
</reference>
<sequence>MASSVPTNMDASNSASSVSHLAQASSSTPSAQPSLPIASPVPTGEASAPAQSTATSASTSRILDQVKHKNLLQEYAQKSNIPFPIYQTLNEGLPHAPKFRSVVFIEGKQYINPNCFPSRKAAEQAVAKLAMESISRNIQTEVLPLVHEETVTQKQMFCKNILHEFAVKMQLNKVKYETAKRGDLPVFVSAVVFRGQLYTGEAKSKKEAEQLAARAAILANLDSSPSGICLTEIIKSKFKHCSATAIESVKDSQYSNTVSPVPNAGHASVGAAVVAAADNEMQVAHPQCSSIVPPPRQELQMPKQEISIEESKLSEDVSLQAGALQQQIDDCLSSKKRKRNKRKANKKSRHNNLPPVGTFSLNEVPPPSAALSVIEVPACSVAQ</sequence>
<feature type="compositionally biased region" description="Low complexity" evidence="4">
    <location>
        <begin position="46"/>
        <end position="60"/>
    </location>
</feature>
<dbReference type="GO" id="GO:0003723">
    <property type="term" value="F:RNA binding"/>
    <property type="evidence" value="ECO:0007669"/>
    <property type="project" value="UniProtKB-UniRule"/>
</dbReference>
<evidence type="ECO:0000313" key="7">
    <source>
        <dbReference type="Proteomes" id="UP000634136"/>
    </source>
</evidence>
<evidence type="ECO:0000256" key="2">
    <source>
        <dbReference type="ARBA" id="ARBA00022884"/>
    </source>
</evidence>
<keyword evidence="2 3" id="KW-0694">RNA-binding</keyword>
<feature type="region of interest" description="Disordered" evidence="4">
    <location>
        <begin position="1"/>
        <end position="60"/>
    </location>
</feature>
<accession>A0A834TZP9</accession>
<dbReference type="PANTHER" id="PTHR46031:SF37">
    <property type="entry name" value="DRBM DOMAIN-CONTAINING PROTEIN"/>
    <property type="match status" value="1"/>
</dbReference>
<dbReference type="SMART" id="SM00358">
    <property type="entry name" value="DSRM"/>
    <property type="match status" value="2"/>
</dbReference>
<name>A0A834TZP9_9FABA</name>
<evidence type="ECO:0000256" key="3">
    <source>
        <dbReference type="PROSITE-ProRule" id="PRU00266"/>
    </source>
</evidence>
<comment type="caution">
    <text evidence="6">The sequence shown here is derived from an EMBL/GenBank/DDBJ whole genome shotgun (WGS) entry which is preliminary data.</text>
</comment>
<organism evidence="6 7">
    <name type="scientific">Senna tora</name>
    <dbReference type="NCBI Taxonomy" id="362788"/>
    <lineage>
        <taxon>Eukaryota</taxon>
        <taxon>Viridiplantae</taxon>
        <taxon>Streptophyta</taxon>
        <taxon>Embryophyta</taxon>
        <taxon>Tracheophyta</taxon>
        <taxon>Spermatophyta</taxon>
        <taxon>Magnoliopsida</taxon>
        <taxon>eudicotyledons</taxon>
        <taxon>Gunneridae</taxon>
        <taxon>Pentapetalae</taxon>
        <taxon>rosids</taxon>
        <taxon>fabids</taxon>
        <taxon>Fabales</taxon>
        <taxon>Fabaceae</taxon>
        <taxon>Caesalpinioideae</taxon>
        <taxon>Cassia clade</taxon>
        <taxon>Senna</taxon>
    </lineage>
</organism>
<protein>
    <submittedName>
        <fullName evidence="6">Double-stranded RNA-binding protein 4-like</fullName>
    </submittedName>
</protein>
<dbReference type="AlphaFoldDB" id="A0A834TZP9"/>
<gene>
    <name evidence="6" type="ORF">G2W53_013417</name>
</gene>
<evidence type="ECO:0000313" key="6">
    <source>
        <dbReference type="EMBL" id="KAF7831084.1"/>
    </source>
</evidence>
<feature type="compositionally biased region" description="Basic residues" evidence="4">
    <location>
        <begin position="334"/>
        <end position="350"/>
    </location>
</feature>
<feature type="region of interest" description="Disordered" evidence="4">
    <location>
        <begin position="333"/>
        <end position="364"/>
    </location>
</feature>
<dbReference type="Proteomes" id="UP000634136">
    <property type="component" value="Unassembled WGS sequence"/>
</dbReference>